<proteinExistence type="inferred from homology"/>
<dbReference type="GO" id="GO:0035251">
    <property type="term" value="F:UDP-glucosyltransferase activity"/>
    <property type="evidence" value="ECO:0007669"/>
    <property type="project" value="InterPro"/>
</dbReference>
<evidence type="ECO:0000256" key="1">
    <source>
        <dbReference type="ARBA" id="ARBA00009995"/>
    </source>
</evidence>
<dbReference type="PANTHER" id="PTHR48048:SF45">
    <property type="entry name" value="GLYCOSYLTRANSFERASE"/>
    <property type="match status" value="1"/>
</dbReference>
<comment type="similarity">
    <text evidence="1">Belongs to the UDP-glycosyltransferase family.</text>
</comment>
<organism evidence="2 3">
    <name type="scientific">Populus deltoides</name>
    <name type="common">Eastern poplar</name>
    <name type="synonym">Eastern cottonwood</name>
    <dbReference type="NCBI Taxonomy" id="3696"/>
    <lineage>
        <taxon>Eukaryota</taxon>
        <taxon>Viridiplantae</taxon>
        <taxon>Streptophyta</taxon>
        <taxon>Embryophyta</taxon>
        <taxon>Tracheophyta</taxon>
        <taxon>Spermatophyta</taxon>
        <taxon>Magnoliopsida</taxon>
        <taxon>eudicotyledons</taxon>
        <taxon>Gunneridae</taxon>
        <taxon>Pentapetalae</taxon>
        <taxon>rosids</taxon>
        <taxon>fabids</taxon>
        <taxon>Malpighiales</taxon>
        <taxon>Salicaceae</taxon>
        <taxon>Saliceae</taxon>
        <taxon>Populus</taxon>
    </lineage>
</organism>
<dbReference type="AlphaFoldDB" id="A0A8T2WZW8"/>
<keyword evidence="3" id="KW-1185">Reference proteome</keyword>
<dbReference type="InterPro" id="IPR050481">
    <property type="entry name" value="UDP-glycosyltransf_plant"/>
</dbReference>
<dbReference type="SUPFAM" id="SSF53756">
    <property type="entry name" value="UDP-Glycosyltransferase/glycogen phosphorylase"/>
    <property type="match status" value="3"/>
</dbReference>
<evidence type="ECO:0000313" key="3">
    <source>
        <dbReference type="Proteomes" id="UP000807159"/>
    </source>
</evidence>
<accession>A0A8T2WZW8</accession>
<protein>
    <submittedName>
        <fullName evidence="2">Uncharacterized protein</fullName>
    </submittedName>
</protein>
<dbReference type="Gene3D" id="3.40.50.2000">
    <property type="entry name" value="Glycogen Phosphorylase B"/>
    <property type="match status" value="6"/>
</dbReference>
<sequence>MVFKRESVPHFLGAARRLKHARGILINTFKELESHAINSLSNGEIPPVYPLGPIVRCKGNSYDVGSNNINDYKDIMQGLDDQPPCSVVFLCFGSWGSFSVDQVKEIAYALEQCGHRFLWCLRKPPCKGLAVEIKMEYWKDFYGDTEIIVSSDDILKAIKSVMEEDSEVRKKAQSELSPHESPQLAGFVLDTFVLGMNDLAAEFGVPWYVFTASGAAFIGSMLYLQALHDEQKADLPEYKDSDAELEIPSLVNRLPAKLLPSMVFKRESVPHFLGAARRLKHARGILINTFKELESHAINSLSNGEIPPVYPLGPIVRCKGNSYDVGSNNINDYKDIMQGLDDQPPCSVVFLCFGSWGSFSVDQVKEIAYALEQCGHRFLWCLRKPPCKGLAVEIKMEYWKDFYGDTEIIVSSDDILKAIKSVMEEDSEVRKKVKEMIVDLPSLEHTDVHNTSASWMASLAEAQKPHVKEFVSNIKAQSELSPHESPQLAGFVLDTFVLGMNDLAAEFGVPWYVFTASGAAFIGSMLYLQALHDEQKADLPEYKDSDAELEIPSLVNRLPAKLLPSMVFKRESVPHFLGAARRLKHARGILINTFKELESHAINSLSNGEIPPVYPLGPIVRCKGNSYDVGSNNINDYKDIMQGLDDQPPCPVVFLCFGSWGSFSVDQVKEIAYALEQCGHRFLWCLRKPPCKGLAVEIKMEYWKDFYGDTEIIVSSDDILKAIKSVMEEDSEVRKKVKEMSRMSEKTLVAGGSSFSSLGRLIEDMTENMS</sequence>
<comment type="caution">
    <text evidence="2">The sequence shown here is derived from an EMBL/GenBank/DDBJ whole genome shotgun (WGS) entry which is preliminary data.</text>
</comment>
<gene>
    <name evidence="2" type="ORF">H0E87_027460</name>
</gene>
<dbReference type="EMBL" id="JACEGQ020000016">
    <property type="protein sequence ID" value="KAH8486014.1"/>
    <property type="molecule type" value="Genomic_DNA"/>
</dbReference>
<name>A0A8T2WZW8_POPDE</name>
<evidence type="ECO:0000313" key="2">
    <source>
        <dbReference type="EMBL" id="KAH8486014.1"/>
    </source>
</evidence>
<reference evidence="2" key="1">
    <citation type="journal article" date="2021" name="J. Hered.">
        <title>Genome Assembly of Salicaceae Populus deltoides (Eastern Cottonwood) I-69 Based on Nanopore Sequencing and Hi-C Technologies.</title>
        <authorList>
            <person name="Bai S."/>
            <person name="Wu H."/>
            <person name="Zhang J."/>
            <person name="Pan Z."/>
            <person name="Zhao W."/>
            <person name="Li Z."/>
            <person name="Tong C."/>
        </authorList>
    </citation>
    <scope>NUCLEOTIDE SEQUENCE</scope>
    <source>
        <tissue evidence="2">Leaf</tissue>
    </source>
</reference>
<dbReference type="PANTHER" id="PTHR48048">
    <property type="entry name" value="GLYCOSYLTRANSFERASE"/>
    <property type="match status" value="1"/>
</dbReference>
<dbReference type="Proteomes" id="UP000807159">
    <property type="component" value="Chromosome 16"/>
</dbReference>